<gene>
    <name evidence="1" type="ORF">TRAPUB_505</name>
</gene>
<proteinExistence type="predicted"/>
<evidence type="ECO:0000313" key="1">
    <source>
        <dbReference type="EMBL" id="OJT08578.1"/>
    </source>
</evidence>
<reference evidence="1 2" key="1">
    <citation type="submission" date="2016-10" db="EMBL/GenBank/DDBJ databases">
        <title>Genome sequence of the basidiomycete white-rot fungus Trametes pubescens.</title>
        <authorList>
            <person name="Makela M.R."/>
            <person name="Granchi Z."/>
            <person name="Peng M."/>
            <person name="De Vries R.P."/>
            <person name="Grigoriev I."/>
            <person name="Riley R."/>
            <person name="Hilden K."/>
        </authorList>
    </citation>
    <scope>NUCLEOTIDE SEQUENCE [LARGE SCALE GENOMIC DNA]</scope>
    <source>
        <strain evidence="1 2">FBCC735</strain>
    </source>
</reference>
<organism evidence="1 2">
    <name type="scientific">Trametes pubescens</name>
    <name type="common">White-rot fungus</name>
    <dbReference type="NCBI Taxonomy" id="154538"/>
    <lineage>
        <taxon>Eukaryota</taxon>
        <taxon>Fungi</taxon>
        <taxon>Dikarya</taxon>
        <taxon>Basidiomycota</taxon>
        <taxon>Agaricomycotina</taxon>
        <taxon>Agaricomycetes</taxon>
        <taxon>Polyporales</taxon>
        <taxon>Polyporaceae</taxon>
        <taxon>Trametes</taxon>
    </lineage>
</organism>
<keyword evidence="2" id="KW-1185">Reference proteome</keyword>
<dbReference type="EMBL" id="MNAD01001029">
    <property type="protein sequence ID" value="OJT08578.1"/>
    <property type="molecule type" value="Genomic_DNA"/>
</dbReference>
<dbReference type="AlphaFoldDB" id="A0A1M2VLY0"/>
<evidence type="ECO:0000313" key="2">
    <source>
        <dbReference type="Proteomes" id="UP000184267"/>
    </source>
</evidence>
<sequence length="118" mass="12484">MNQAQLSHWLTTTDAKLTFIGPPPNSNPLAPRSAEDTVVTYCSKRIGSCCGGECTVYNGGAACIDTPHTECMAATKDVGYCDRKGCNGNCNDLAACGTKLRDGFCYTYGTKSIVTSIL</sequence>
<dbReference type="OMA" id="PHTECMA"/>
<accession>A0A1M2VLY0</accession>
<name>A0A1M2VLY0_TRAPU</name>
<protein>
    <submittedName>
        <fullName evidence="1">Uncharacterized protein</fullName>
    </submittedName>
</protein>
<comment type="caution">
    <text evidence="1">The sequence shown here is derived from an EMBL/GenBank/DDBJ whole genome shotgun (WGS) entry which is preliminary data.</text>
</comment>
<dbReference type="Proteomes" id="UP000184267">
    <property type="component" value="Unassembled WGS sequence"/>
</dbReference>
<dbReference type="OrthoDB" id="2985022at2759"/>